<dbReference type="OrthoDB" id="513488at2759"/>
<comment type="caution">
    <text evidence="2">The sequence shown here is derived from an EMBL/GenBank/DDBJ whole genome shotgun (WGS) entry which is preliminary data.</text>
</comment>
<feature type="region of interest" description="Disordered" evidence="1">
    <location>
        <begin position="141"/>
        <end position="169"/>
    </location>
</feature>
<feature type="compositionally biased region" description="Basic and acidic residues" evidence="1">
    <location>
        <begin position="210"/>
        <end position="224"/>
    </location>
</feature>
<evidence type="ECO:0000313" key="3">
    <source>
        <dbReference type="Proteomes" id="UP000239649"/>
    </source>
</evidence>
<accession>A0A2P6V202</accession>
<protein>
    <submittedName>
        <fullName evidence="2">Mitochondrial import inner membrane translocase subunit Tim17-A</fullName>
    </submittedName>
</protein>
<evidence type="ECO:0000313" key="2">
    <source>
        <dbReference type="EMBL" id="PSC68115.1"/>
    </source>
</evidence>
<dbReference type="Proteomes" id="UP000239649">
    <property type="component" value="Unassembled WGS sequence"/>
</dbReference>
<dbReference type="AlphaFoldDB" id="A0A2P6V202"/>
<dbReference type="EMBL" id="LHPF02000042">
    <property type="protein sequence ID" value="PSC68115.1"/>
    <property type="molecule type" value="Genomic_DNA"/>
</dbReference>
<reference evidence="2 3" key="1">
    <citation type="journal article" date="2018" name="Plant J.">
        <title>Genome sequences of Chlorella sorokiniana UTEX 1602 and Micractinium conductrix SAG 241.80: implications to maltose excretion by a green alga.</title>
        <authorList>
            <person name="Arriola M.B."/>
            <person name="Velmurugan N."/>
            <person name="Zhang Y."/>
            <person name="Plunkett M.H."/>
            <person name="Hondzo H."/>
            <person name="Barney B.M."/>
        </authorList>
    </citation>
    <scope>NUCLEOTIDE SEQUENCE [LARGE SCALE GENOMIC DNA]</scope>
    <source>
        <strain evidence="2 3">SAG 241.80</strain>
    </source>
</reference>
<sequence length="224" mass="24124">MPLLWGNTRCAEAAGWEDRVARKLTVAGGVGVAVGSVLSVLQQQPLARFTAASTASFLMLAGCFSLVQEASRLVRCRDSPLNSVAAGAATGALLYKSHGRSGGPGAIICAALGGGVHLAAARVDAAGGLQQLLVSMDLLDPPPQQEEQQQEQQEQEEQQREASAPRPWWHQYLPVQKMSEEEWQTYKGQQDDAQRKRIEAALAGGLPVMVDRKQEQPQQEGDKQ</sequence>
<proteinExistence type="predicted"/>
<name>A0A2P6V202_9CHLO</name>
<organism evidence="2 3">
    <name type="scientific">Micractinium conductrix</name>
    <dbReference type="NCBI Taxonomy" id="554055"/>
    <lineage>
        <taxon>Eukaryota</taxon>
        <taxon>Viridiplantae</taxon>
        <taxon>Chlorophyta</taxon>
        <taxon>core chlorophytes</taxon>
        <taxon>Trebouxiophyceae</taxon>
        <taxon>Chlorellales</taxon>
        <taxon>Chlorellaceae</taxon>
        <taxon>Chlorella clade</taxon>
        <taxon>Micractinium</taxon>
    </lineage>
</organism>
<keyword evidence="3" id="KW-1185">Reference proteome</keyword>
<evidence type="ECO:0000256" key="1">
    <source>
        <dbReference type="SAM" id="MobiDB-lite"/>
    </source>
</evidence>
<feature type="region of interest" description="Disordered" evidence="1">
    <location>
        <begin position="202"/>
        <end position="224"/>
    </location>
</feature>
<gene>
    <name evidence="2" type="ORF">C2E20_8263</name>
</gene>